<proteinExistence type="predicted"/>
<accession>A0A8T2P675</accession>
<reference evidence="1" key="1">
    <citation type="thesis" date="2021" institute="BYU ScholarsArchive" country="Provo, UT, USA">
        <title>Applications of and Algorithms for Genome Assembly and Genomic Analyses with an Emphasis on Marine Teleosts.</title>
        <authorList>
            <person name="Pickett B.D."/>
        </authorList>
    </citation>
    <scope>NUCLEOTIDE SEQUENCE</scope>
    <source>
        <strain evidence="1">HI-2016</strain>
    </source>
</reference>
<dbReference type="Proteomes" id="UP000824540">
    <property type="component" value="Unassembled WGS sequence"/>
</dbReference>
<protein>
    <submittedName>
        <fullName evidence="1">Uncharacterized protein</fullName>
    </submittedName>
</protein>
<dbReference type="EMBL" id="JAFBMS010000014">
    <property type="protein sequence ID" value="KAG9347156.1"/>
    <property type="molecule type" value="Genomic_DNA"/>
</dbReference>
<organism evidence="1 2">
    <name type="scientific">Albula glossodonta</name>
    <name type="common">roundjaw bonefish</name>
    <dbReference type="NCBI Taxonomy" id="121402"/>
    <lineage>
        <taxon>Eukaryota</taxon>
        <taxon>Metazoa</taxon>
        <taxon>Chordata</taxon>
        <taxon>Craniata</taxon>
        <taxon>Vertebrata</taxon>
        <taxon>Euteleostomi</taxon>
        <taxon>Actinopterygii</taxon>
        <taxon>Neopterygii</taxon>
        <taxon>Teleostei</taxon>
        <taxon>Albuliformes</taxon>
        <taxon>Albulidae</taxon>
        <taxon>Albula</taxon>
    </lineage>
</organism>
<dbReference type="AlphaFoldDB" id="A0A8T2P675"/>
<evidence type="ECO:0000313" key="1">
    <source>
        <dbReference type="EMBL" id="KAG9347156.1"/>
    </source>
</evidence>
<dbReference type="OrthoDB" id="8885460at2759"/>
<keyword evidence="2" id="KW-1185">Reference proteome</keyword>
<sequence length="96" mass="11031">MTETLGFYGRNSVKKDGQNPSDLSLLRFIRAELTRGYFLEHNEAKYTERRERVYTCMRIPRELEKGLPGLRNDPCNQHAVSPCSAEGVCMTRLPLP</sequence>
<gene>
    <name evidence="1" type="ORF">JZ751_006083</name>
</gene>
<comment type="caution">
    <text evidence="1">The sequence shown here is derived from an EMBL/GenBank/DDBJ whole genome shotgun (WGS) entry which is preliminary data.</text>
</comment>
<evidence type="ECO:0000313" key="2">
    <source>
        <dbReference type="Proteomes" id="UP000824540"/>
    </source>
</evidence>
<name>A0A8T2P675_9TELE</name>